<protein>
    <submittedName>
        <fullName evidence="1">Uncharacterized protein</fullName>
    </submittedName>
</protein>
<dbReference type="AlphaFoldDB" id="A0AAN9AZ95"/>
<keyword evidence="2" id="KW-1185">Reference proteome</keyword>
<evidence type="ECO:0000313" key="1">
    <source>
        <dbReference type="EMBL" id="KAK7095751.1"/>
    </source>
</evidence>
<proteinExistence type="predicted"/>
<accession>A0AAN9AZ95</accession>
<name>A0AAN9AZ95_9CAEN</name>
<sequence>MVKRSKRIFPEAEVGDSVTVPIPAVDRGRSDPRNLIGIIKDKDDKGLYTIVVKSGVLQGKYSRNQFDVCTYSMHNLQDMNEECSISLRAAVRQESNGGGQGYIKCNCSGSKRCKTNRCSCFKARMACNSRCHALLTCSNKN</sequence>
<organism evidence="1 2">
    <name type="scientific">Littorina saxatilis</name>
    <dbReference type="NCBI Taxonomy" id="31220"/>
    <lineage>
        <taxon>Eukaryota</taxon>
        <taxon>Metazoa</taxon>
        <taxon>Spiralia</taxon>
        <taxon>Lophotrochozoa</taxon>
        <taxon>Mollusca</taxon>
        <taxon>Gastropoda</taxon>
        <taxon>Caenogastropoda</taxon>
        <taxon>Littorinimorpha</taxon>
        <taxon>Littorinoidea</taxon>
        <taxon>Littorinidae</taxon>
        <taxon>Littorina</taxon>
    </lineage>
</organism>
<reference evidence="1 2" key="1">
    <citation type="submission" date="2024-02" db="EMBL/GenBank/DDBJ databases">
        <title>Chromosome-scale genome assembly of the rough periwinkle Littorina saxatilis.</title>
        <authorList>
            <person name="De Jode A."/>
            <person name="Faria R."/>
            <person name="Formenti G."/>
            <person name="Sims Y."/>
            <person name="Smith T.P."/>
            <person name="Tracey A."/>
            <person name="Wood J.M.D."/>
            <person name="Zagrodzka Z.B."/>
            <person name="Johannesson K."/>
            <person name="Butlin R.K."/>
            <person name="Leder E.H."/>
        </authorList>
    </citation>
    <scope>NUCLEOTIDE SEQUENCE [LARGE SCALE GENOMIC DNA]</scope>
    <source>
        <strain evidence="1">Snail1</strain>
        <tissue evidence="1">Muscle</tissue>
    </source>
</reference>
<dbReference type="EMBL" id="JBAMIC010000014">
    <property type="protein sequence ID" value="KAK7095751.1"/>
    <property type="molecule type" value="Genomic_DNA"/>
</dbReference>
<evidence type="ECO:0000313" key="2">
    <source>
        <dbReference type="Proteomes" id="UP001374579"/>
    </source>
</evidence>
<gene>
    <name evidence="1" type="ORF">V1264_005117</name>
</gene>
<comment type="caution">
    <text evidence="1">The sequence shown here is derived from an EMBL/GenBank/DDBJ whole genome shotgun (WGS) entry which is preliminary data.</text>
</comment>
<dbReference type="Proteomes" id="UP001374579">
    <property type="component" value="Unassembled WGS sequence"/>
</dbReference>